<evidence type="ECO:0000313" key="1">
    <source>
        <dbReference type="EMBL" id="VCX36541.1"/>
    </source>
</evidence>
<organism evidence="1 2">
    <name type="scientific">Gulo gulo</name>
    <name type="common">Wolverine</name>
    <name type="synonym">Gluton</name>
    <dbReference type="NCBI Taxonomy" id="48420"/>
    <lineage>
        <taxon>Eukaryota</taxon>
        <taxon>Metazoa</taxon>
        <taxon>Chordata</taxon>
        <taxon>Craniata</taxon>
        <taxon>Vertebrata</taxon>
        <taxon>Euteleostomi</taxon>
        <taxon>Mammalia</taxon>
        <taxon>Eutheria</taxon>
        <taxon>Laurasiatheria</taxon>
        <taxon>Carnivora</taxon>
        <taxon>Caniformia</taxon>
        <taxon>Musteloidea</taxon>
        <taxon>Mustelidae</taxon>
        <taxon>Guloninae</taxon>
        <taxon>Gulo</taxon>
    </lineage>
</organism>
<protein>
    <submittedName>
        <fullName evidence="1">Uncharacterized protein</fullName>
    </submittedName>
</protein>
<name>A0A9X9M4L0_GULGU</name>
<dbReference type="AlphaFoldDB" id="A0A9X9M4L0"/>
<gene>
    <name evidence="1" type="ORF">BN2614_LOCUS4</name>
</gene>
<sequence>IYLFPHCQYLGREKKESIRKSSSRLIPHLVCFSLEGGMEDFSTQIKKLISRN</sequence>
<evidence type="ECO:0000313" key="2">
    <source>
        <dbReference type="Proteomes" id="UP000269945"/>
    </source>
</evidence>
<feature type="non-terminal residue" evidence="1">
    <location>
        <position position="1"/>
    </location>
</feature>
<keyword evidence="2" id="KW-1185">Reference proteome</keyword>
<comment type="caution">
    <text evidence="1">The sequence shown here is derived from an EMBL/GenBank/DDBJ whole genome shotgun (WGS) entry which is preliminary data.</text>
</comment>
<accession>A0A9X9M4L0</accession>
<dbReference type="EMBL" id="CYRY02042685">
    <property type="protein sequence ID" value="VCX36541.1"/>
    <property type="molecule type" value="Genomic_DNA"/>
</dbReference>
<reference evidence="1 2" key="1">
    <citation type="submission" date="2018-10" db="EMBL/GenBank/DDBJ databases">
        <authorList>
            <person name="Ekblom R."/>
            <person name="Jareborg N."/>
        </authorList>
    </citation>
    <scope>NUCLEOTIDE SEQUENCE [LARGE SCALE GENOMIC DNA]</scope>
    <source>
        <tissue evidence="1">Muscle</tissue>
    </source>
</reference>
<proteinExistence type="predicted"/>
<dbReference type="Proteomes" id="UP000269945">
    <property type="component" value="Unassembled WGS sequence"/>
</dbReference>